<sequence length="647" mass="73522">MPKPKAQLPWFGLMAALALFLLPEACIARSRNKDCGVTLCGDVNISFPFRLTSQPRKCGDHRYELECDNNNRTTLVMKHGRFYVQNISYGNHTIQVVDASLGKNDCSLPRSSFIFGHPCKLPYWVSYPTSSNMYLVNCTTQMKSSLYVDASRCHNRSSHPPTYFYFLDQGTRPVDFSQFCTVDAQVPVGLENISNMSTLDIYKNLLLGFELSWMDLDDFPLHCTEDKLQVILDSLRSALETYVDSFVDFPFNREYYYGSTGTYISLGVTRGVILLRALPGICCLIVVVTYKWRRRHLSVDDMIEEFFQSQNDIIPIRYSYREIKRMTKSFRDKLGEGGYSSVYKGKLCSGHFVAIKLLGKSKANGQDFINEVATIGRIHHANVARLIGFCAEGSKQAFVYDFMSNGSLDKIIFAEENKTILSWQQMFDIALGVARGIEYLHQGCDMQILHFDIKPHNVLLDENFIPKVSDFGLAKLYSVDDNIVSLTAARGTIGYIAPELVYKNIGGISYKADVYSFGMLLMEMVGRRKNLNVLAEHLSQIYFPSWIYGRLHQGQDFELREVTDFEKILVKKMIITTCWCIQVTPNDRPSMNKVLQMLETDVELIQMPPKSFQLPFEISTGDHVDDNPSEDPTSSLLSSNEISLNIV</sequence>
<evidence type="ECO:0000256" key="1">
    <source>
        <dbReference type="ARBA" id="ARBA00004479"/>
    </source>
</evidence>
<dbReference type="GO" id="GO:0004674">
    <property type="term" value="F:protein serine/threonine kinase activity"/>
    <property type="evidence" value="ECO:0007669"/>
    <property type="project" value="UniProtKB-KW"/>
</dbReference>
<dbReference type="Pfam" id="PF13947">
    <property type="entry name" value="GUB_WAK_bind"/>
    <property type="match status" value="1"/>
</dbReference>
<dbReference type="SMART" id="SM00220">
    <property type="entry name" value="S_TKc"/>
    <property type="match status" value="1"/>
</dbReference>
<dbReference type="Pfam" id="PF00069">
    <property type="entry name" value="Pkinase"/>
    <property type="match status" value="1"/>
</dbReference>
<keyword evidence="17" id="KW-1185">Reference proteome</keyword>
<dbReference type="EMBL" id="CM001885">
    <property type="protein sequence ID" value="EOY13646.1"/>
    <property type="molecule type" value="Genomic_DNA"/>
</dbReference>
<keyword evidence="5 14" id="KW-0732">Signal</keyword>
<dbReference type="SUPFAM" id="SSF56112">
    <property type="entry name" value="Protein kinase-like (PK-like)"/>
    <property type="match status" value="1"/>
</dbReference>
<keyword evidence="11" id="KW-0325">Glycoprotein</keyword>
<dbReference type="Proteomes" id="UP000026915">
    <property type="component" value="Chromosome 7"/>
</dbReference>
<keyword evidence="2" id="KW-0723">Serine/threonine-protein kinase</keyword>
<evidence type="ECO:0000256" key="5">
    <source>
        <dbReference type="ARBA" id="ARBA00022729"/>
    </source>
</evidence>
<keyword evidence="9" id="KW-1133">Transmembrane helix</keyword>
<reference evidence="16 17" key="1">
    <citation type="journal article" date="2013" name="Genome Biol.">
        <title>The genome sequence of the most widely cultivated cacao type and its use to identify candidate genes regulating pod color.</title>
        <authorList>
            <person name="Motamayor J.C."/>
            <person name="Mockaitis K."/>
            <person name="Schmutz J."/>
            <person name="Haiminen N."/>
            <person name="Iii D.L."/>
            <person name="Cornejo O."/>
            <person name="Findley S.D."/>
            <person name="Zheng P."/>
            <person name="Utro F."/>
            <person name="Royaert S."/>
            <person name="Saski C."/>
            <person name="Jenkins J."/>
            <person name="Podicheti R."/>
            <person name="Zhao M."/>
            <person name="Scheffler B.E."/>
            <person name="Stack J.C."/>
            <person name="Feltus F.A."/>
            <person name="Mustiga G.M."/>
            <person name="Amores F."/>
            <person name="Phillips W."/>
            <person name="Marelli J.P."/>
            <person name="May G.D."/>
            <person name="Shapiro H."/>
            <person name="Ma J."/>
            <person name="Bustamante C.D."/>
            <person name="Schnell R.J."/>
            <person name="Main D."/>
            <person name="Gilbert D."/>
            <person name="Parida L."/>
            <person name="Kuhn D.N."/>
        </authorList>
    </citation>
    <scope>NUCLEOTIDE SEQUENCE [LARGE SCALE GENOMIC DNA]</scope>
    <source>
        <strain evidence="17">cv. Matina 1-6</strain>
    </source>
</reference>
<keyword evidence="6 12" id="KW-0547">Nucleotide-binding</keyword>
<protein>
    <submittedName>
        <fullName evidence="16">PR5-like receptor kinase</fullName>
    </submittedName>
</protein>
<dbReference type="PROSITE" id="PS00107">
    <property type="entry name" value="PROTEIN_KINASE_ATP"/>
    <property type="match status" value="1"/>
</dbReference>
<dbReference type="HOGENOM" id="CLU_000288_115_7_1"/>
<name>A0A061F9F3_THECC</name>
<dbReference type="eggNOG" id="KOG1187">
    <property type="taxonomic scope" value="Eukaryota"/>
</dbReference>
<evidence type="ECO:0000256" key="2">
    <source>
        <dbReference type="ARBA" id="ARBA00022527"/>
    </source>
</evidence>
<dbReference type="FunFam" id="1.10.510.10:FF:000590">
    <property type="entry name" value="PR5-like receptor kinase"/>
    <property type="match status" value="1"/>
</dbReference>
<dbReference type="InterPro" id="IPR000719">
    <property type="entry name" value="Prot_kinase_dom"/>
</dbReference>
<feature type="signal peptide" evidence="14">
    <location>
        <begin position="1"/>
        <end position="28"/>
    </location>
</feature>
<evidence type="ECO:0000313" key="16">
    <source>
        <dbReference type="EMBL" id="EOY13646.1"/>
    </source>
</evidence>
<feature type="compositionally biased region" description="Low complexity" evidence="13">
    <location>
        <begin position="634"/>
        <end position="647"/>
    </location>
</feature>
<dbReference type="PROSITE" id="PS50011">
    <property type="entry name" value="PROTEIN_KINASE_DOM"/>
    <property type="match status" value="1"/>
</dbReference>
<keyword evidence="4" id="KW-0812">Transmembrane</keyword>
<feature type="binding site" evidence="12">
    <location>
        <position position="356"/>
    </location>
    <ligand>
        <name>ATP</name>
        <dbReference type="ChEBI" id="CHEBI:30616"/>
    </ligand>
</feature>
<keyword evidence="7 16" id="KW-0418">Kinase</keyword>
<proteinExistence type="predicted"/>
<evidence type="ECO:0000256" key="3">
    <source>
        <dbReference type="ARBA" id="ARBA00022679"/>
    </source>
</evidence>
<keyword evidence="8 12" id="KW-0067">ATP-binding</keyword>
<dbReference type="OMA" id="YGFELEC"/>
<dbReference type="InterPro" id="IPR011009">
    <property type="entry name" value="Kinase-like_dom_sf"/>
</dbReference>
<feature type="domain" description="Protein kinase" evidence="15">
    <location>
        <begin position="328"/>
        <end position="605"/>
    </location>
</feature>
<keyword evidence="10" id="KW-0472">Membrane</keyword>
<dbReference type="Gene3D" id="3.30.200.20">
    <property type="entry name" value="Phosphorylase Kinase, domain 1"/>
    <property type="match status" value="1"/>
</dbReference>
<dbReference type="PANTHER" id="PTHR27009">
    <property type="entry name" value="RUST RESISTANCE KINASE LR10-RELATED"/>
    <property type="match status" value="1"/>
</dbReference>
<dbReference type="InterPro" id="IPR008271">
    <property type="entry name" value="Ser/Thr_kinase_AS"/>
</dbReference>
<dbReference type="InterPro" id="IPR045874">
    <property type="entry name" value="LRK10/LRL21-25-like"/>
</dbReference>
<dbReference type="GO" id="GO:0016020">
    <property type="term" value="C:membrane"/>
    <property type="evidence" value="ECO:0007669"/>
    <property type="project" value="UniProtKB-SubCell"/>
</dbReference>
<evidence type="ECO:0000256" key="7">
    <source>
        <dbReference type="ARBA" id="ARBA00022777"/>
    </source>
</evidence>
<dbReference type="Gene3D" id="1.10.510.10">
    <property type="entry name" value="Transferase(Phosphotransferase) domain 1"/>
    <property type="match status" value="1"/>
</dbReference>
<dbReference type="Gramene" id="EOY13646">
    <property type="protein sequence ID" value="EOY13646"/>
    <property type="gene ID" value="TCM_032269"/>
</dbReference>
<evidence type="ECO:0000256" key="12">
    <source>
        <dbReference type="PROSITE-ProRule" id="PRU10141"/>
    </source>
</evidence>
<feature type="chain" id="PRO_5001598025" evidence="14">
    <location>
        <begin position="29"/>
        <end position="647"/>
    </location>
</feature>
<dbReference type="InterPro" id="IPR025287">
    <property type="entry name" value="WAK_GUB"/>
</dbReference>
<keyword evidence="16" id="KW-0675">Receptor</keyword>
<keyword evidence="3" id="KW-0808">Transferase</keyword>
<accession>A0A061F9F3</accession>
<evidence type="ECO:0000256" key="4">
    <source>
        <dbReference type="ARBA" id="ARBA00022692"/>
    </source>
</evidence>
<dbReference type="FunFam" id="3.30.200.20:FF:000178">
    <property type="entry name" value="serine/threonine-protein kinase PBS1-like"/>
    <property type="match status" value="1"/>
</dbReference>
<gene>
    <name evidence="16" type="ORF">TCM_032269</name>
</gene>
<dbReference type="InParanoid" id="A0A061F9F3"/>
<comment type="subcellular location">
    <subcellularLocation>
        <location evidence="1">Membrane</location>
        <topology evidence="1">Single-pass type I membrane protein</topology>
    </subcellularLocation>
</comment>
<evidence type="ECO:0000256" key="11">
    <source>
        <dbReference type="ARBA" id="ARBA00023180"/>
    </source>
</evidence>
<evidence type="ECO:0000256" key="8">
    <source>
        <dbReference type="ARBA" id="ARBA00022840"/>
    </source>
</evidence>
<dbReference type="GO" id="GO:0005524">
    <property type="term" value="F:ATP binding"/>
    <property type="evidence" value="ECO:0007669"/>
    <property type="project" value="UniProtKB-UniRule"/>
</dbReference>
<evidence type="ECO:0000313" key="17">
    <source>
        <dbReference type="Proteomes" id="UP000026915"/>
    </source>
</evidence>
<dbReference type="InterPro" id="IPR017441">
    <property type="entry name" value="Protein_kinase_ATP_BS"/>
</dbReference>
<dbReference type="GO" id="GO:0030247">
    <property type="term" value="F:polysaccharide binding"/>
    <property type="evidence" value="ECO:0007669"/>
    <property type="project" value="InterPro"/>
</dbReference>
<evidence type="ECO:0000256" key="10">
    <source>
        <dbReference type="ARBA" id="ARBA00023136"/>
    </source>
</evidence>
<dbReference type="AlphaFoldDB" id="A0A061F9F3"/>
<organism evidence="16 17">
    <name type="scientific">Theobroma cacao</name>
    <name type="common">Cacao</name>
    <name type="synonym">Cocoa</name>
    <dbReference type="NCBI Taxonomy" id="3641"/>
    <lineage>
        <taxon>Eukaryota</taxon>
        <taxon>Viridiplantae</taxon>
        <taxon>Streptophyta</taxon>
        <taxon>Embryophyta</taxon>
        <taxon>Tracheophyta</taxon>
        <taxon>Spermatophyta</taxon>
        <taxon>Magnoliopsida</taxon>
        <taxon>eudicotyledons</taxon>
        <taxon>Gunneridae</taxon>
        <taxon>Pentapetalae</taxon>
        <taxon>rosids</taxon>
        <taxon>malvids</taxon>
        <taxon>Malvales</taxon>
        <taxon>Malvaceae</taxon>
        <taxon>Byttnerioideae</taxon>
        <taxon>Theobroma</taxon>
    </lineage>
</organism>
<evidence type="ECO:0000256" key="6">
    <source>
        <dbReference type="ARBA" id="ARBA00022741"/>
    </source>
</evidence>
<dbReference type="PROSITE" id="PS00108">
    <property type="entry name" value="PROTEIN_KINASE_ST"/>
    <property type="match status" value="1"/>
</dbReference>
<evidence type="ECO:0000256" key="13">
    <source>
        <dbReference type="SAM" id="MobiDB-lite"/>
    </source>
</evidence>
<evidence type="ECO:0000256" key="9">
    <source>
        <dbReference type="ARBA" id="ARBA00022989"/>
    </source>
</evidence>
<evidence type="ECO:0000259" key="15">
    <source>
        <dbReference type="PROSITE" id="PS50011"/>
    </source>
</evidence>
<evidence type="ECO:0000256" key="14">
    <source>
        <dbReference type="SAM" id="SignalP"/>
    </source>
</evidence>
<feature type="region of interest" description="Disordered" evidence="13">
    <location>
        <begin position="621"/>
        <end position="647"/>
    </location>
</feature>